<dbReference type="OrthoDB" id="10253115at2759"/>
<keyword evidence="2" id="KW-1185">Reference proteome</keyword>
<proteinExistence type="predicted"/>
<name>A0A2B7XAN2_POLH7</name>
<protein>
    <recommendedName>
        <fullName evidence="3">AMP-binding enzyme C-terminal domain-containing protein</fullName>
    </recommendedName>
</protein>
<evidence type="ECO:0008006" key="3">
    <source>
        <dbReference type="Google" id="ProtNLM"/>
    </source>
</evidence>
<gene>
    <name evidence="1" type="ORF">AJ80_08252</name>
</gene>
<dbReference type="Proteomes" id="UP000224634">
    <property type="component" value="Unassembled WGS sequence"/>
</dbReference>
<evidence type="ECO:0000313" key="2">
    <source>
        <dbReference type="Proteomes" id="UP000224634"/>
    </source>
</evidence>
<dbReference type="AlphaFoldDB" id="A0A2B7XAN2"/>
<evidence type="ECO:0000313" key="1">
    <source>
        <dbReference type="EMBL" id="PGH05940.1"/>
    </source>
</evidence>
<sequence length="90" mass="10041">MPQILHTTVILLPFTKCYDLTSLQKPKSSIGDANKLLAPPFQRAPKYVFYLPDSSALPKTASGKIQKFKLRGRAIEILRDRAVEEKGVGK</sequence>
<dbReference type="SUPFAM" id="SSF56801">
    <property type="entry name" value="Acetyl-CoA synthetase-like"/>
    <property type="match status" value="1"/>
</dbReference>
<reference evidence="1 2" key="1">
    <citation type="submission" date="2017-10" db="EMBL/GenBank/DDBJ databases">
        <title>Comparative genomics in systemic dimorphic fungi from Ajellomycetaceae.</title>
        <authorList>
            <person name="Munoz J.F."/>
            <person name="Mcewen J.G."/>
            <person name="Clay O.K."/>
            <person name="Cuomo C.A."/>
        </authorList>
    </citation>
    <scope>NUCLEOTIDE SEQUENCE [LARGE SCALE GENOMIC DNA]</scope>
    <source>
        <strain evidence="1 2">UAMH7299</strain>
    </source>
</reference>
<dbReference type="EMBL" id="PDNA01000183">
    <property type="protein sequence ID" value="PGH05940.1"/>
    <property type="molecule type" value="Genomic_DNA"/>
</dbReference>
<organism evidence="1 2">
    <name type="scientific">Polytolypa hystricis (strain UAMH7299)</name>
    <dbReference type="NCBI Taxonomy" id="1447883"/>
    <lineage>
        <taxon>Eukaryota</taxon>
        <taxon>Fungi</taxon>
        <taxon>Dikarya</taxon>
        <taxon>Ascomycota</taxon>
        <taxon>Pezizomycotina</taxon>
        <taxon>Eurotiomycetes</taxon>
        <taxon>Eurotiomycetidae</taxon>
        <taxon>Onygenales</taxon>
        <taxon>Onygenales incertae sedis</taxon>
        <taxon>Polytolypa</taxon>
    </lineage>
</organism>
<accession>A0A2B7XAN2</accession>
<comment type="caution">
    <text evidence="1">The sequence shown here is derived from an EMBL/GenBank/DDBJ whole genome shotgun (WGS) entry which is preliminary data.</text>
</comment>